<proteinExistence type="predicted"/>
<reference evidence="1" key="2">
    <citation type="submission" date="2023-05" db="EMBL/GenBank/DDBJ databases">
        <authorList>
            <person name="Schelkunov M.I."/>
        </authorList>
    </citation>
    <scope>NUCLEOTIDE SEQUENCE</scope>
    <source>
        <strain evidence="1">Hsosn_3</strain>
        <tissue evidence="1">Leaf</tissue>
    </source>
</reference>
<dbReference type="PANTHER" id="PTHR33978">
    <property type="entry name" value="SERINE/THREONINE-KINASE"/>
    <property type="match status" value="1"/>
</dbReference>
<name>A0AAD8MHU3_9APIA</name>
<sequence length="169" mass="18679">MEKIVQANSLLWDCESSLYDAVELKSIERQLTSAILSSRSLSMPRFTDRHCPVCSTPDVNAPAPAPAPALSRKSCTSKIVSRTLQKLVRSFFKPKTSNNDKMHSFDFDGGSSYVINYPRFGALTTIPEISENLCNICINGEDDHRLMPENGSLIKRSASLRFGTTATAF</sequence>
<comment type="caution">
    <text evidence="1">The sequence shown here is derived from an EMBL/GenBank/DDBJ whole genome shotgun (WGS) entry which is preliminary data.</text>
</comment>
<dbReference type="PANTHER" id="PTHR33978:SF4">
    <property type="entry name" value="SERINE_THREONINE-KINASE"/>
    <property type="match status" value="1"/>
</dbReference>
<gene>
    <name evidence="1" type="ORF">POM88_029530</name>
</gene>
<protein>
    <submittedName>
        <fullName evidence="1">Avr9/Cf-9 rapidly elicited protein 194</fullName>
    </submittedName>
</protein>
<keyword evidence="2" id="KW-1185">Reference proteome</keyword>
<accession>A0AAD8MHU3</accession>
<organism evidence="1 2">
    <name type="scientific">Heracleum sosnowskyi</name>
    <dbReference type="NCBI Taxonomy" id="360622"/>
    <lineage>
        <taxon>Eukaryota</taxon>
        <taxon>Viridiplantae</taxon>
        <taxon>Streptophyta</taxon>
        <taxon>Embryophyta</taxon>
        <taxon>Tracheophyta</taxon>
        <taxon>Spermatophyta</taxon>
        <taxon>Magnoliopsida</taxon>
        <taxon>eudicotyledons</taxon>
        <taxon>Gunneridae</taxon>
        <taxon>Pentapetalae</taxon>
        <taxon>asterids</taxon>
        <taxon>campanulids</taxon>
        <taxon>Apiales</taxon>
        <taxon>Apiaceae</taxon>
        <taxon>Apioideae</taxon>
        <taxon>apioid superclade</taxon>
        <taxon>Tordylieae</taxon>
        <taxon>Tordyliinae</taxon>
        <taxon>Heracleum</taxon>
    </lineage>
</organism>
<reference evidence="1" key="1">
    <citation type="submission" date="2023-02" db="EMBL/GenBank/DDBJ databases">
        <title>Genome of toxic invasive species Heracleum sosnowskyi carries increased number of genes despite the absence of recent whole-genome duplications.</title>
        <authorList>
            <person name="Schelkunov M."/>
            <person name="Shtratnikova V."/>
            <person name="Makarenko M."/>
            <person name="Klepikova A."/>
            <person name="Omelchenko D."/>
            <person name="Novikova G."/>
            <person name="Obukhova E."/>
            <person name="Bogdanov V."/>
            <person name="Penin A."/>
            <person name="Logacheva M."/>
        </authorList>
    </citation>
    <scope>NUCLEOTIDE SEQUENCE</scope>
    <source>
        <strain evidence="1">Hsosn_3</strain>
        <tissue evidence="1">Leaf</tissue>
    </source>
</reference>
<dbReference type="EMBL" id="JAUIZM010000007">
    <property type="protein sequence ID" value="KAK1373337.1"/>
    <property type="molecule type" value="Genomic_DNA"/>
</dbReference>
<evidence type="ECO:0000313" key="1">
    <source>
        <dbReference type="EMBL" id="KAK1373337.1"/>
    </source>
</evidence>
<dbReference type="AlphaFoldDB" id="A0AAD8MHU3"/>
<evidence type="ECO:0000313" key="2">
    <source>
        <dbReference type="Proteomes" id="UP001237642"/>
    </source>
</evidence>
<dbReference type="Proteomes" id="UP001237642">
    <property type="component" value="Unassembled WGS sequence"/>
</dbReference>